<feature type="binding site" evidence="15">
    <location>
        <position position="298"/>
    </location>
    <ligand>
        <name>Ca(2+)</name>
        <dbReference type="ChEBI" id="CHEBI:29108"/>
        <label>2</label>
    </ligand>
</feature>
<feature type="binding site" evidence="15">
    <location>
        <position position="128"/>
    </location>
    <ligand>
        <name>Ca(2+)</name>
        <dbReference type="ChEBI" id="CHEBI:29108"/>
        <label>1</label>
    </ligand>
</feature>
<dbReference type="GO" id="GO:0042744">
    <property type="term" value="P:hydrogen peroxide catabolic process"/>
    <property type="evidence" value="ECO:0007669"/>
    <property type="project" value="UniProtKB-KW"/>
</dbReference>
<evidence type="ECO:0000256" key="16">
    <source>
        <dbReference type="PIRSR" id="PIRSR600823-4"/>
    </source>
</evidence>
<evidence type="ECO:0000256" key="8">
    <source>
        <dbReference type="ARBA" id="ARBA00023002"/>
    </source>
</evidence>
<evidence type="ECO:0000256" key="3">
    <source>
        <dbReference type="ARBA" id="ARBA00012313"/>
    </source>
</evidence>
<keyword evidence="5 18" id="KW-0349">Heme</keyword>
<feature type="site" description="Transition state stabilizer" evidence="16">
    <location>
        <position position="116"/>
    </location>
</feature>
<dbReference type="PROSITE" id="PS50873">
    <property type="entry name" value="PEROXIDASE_4"/>
    <property type="match status" value="1"/>
</dbReference>
<evidence type="ECO:0000256" key="1">
    <source>
        <dbReference type="ARBA" id="ARBA00000189"/>
    </source>
</evidence>
<organism evidence="20 21">
    <name type="scientific">Riccia fluitans</name>
    <dbReference type="NCBI Taxonomy" id="41844"/>
    <lineage>
        <taxon>Eukaryota</taxon>
        <taxon>Viridiplantae</taxon>
        <taxon>Streptophyta</taxon>
        <taxon>Embryophyta</taxon>
        <taxon>Marchantiophyta</taxon>
        <taxon>Marchantiopsida</taxon>
        <taxon>Marchantiidae</taxon>
        <taxon>Marchantiales</taxon>
        <taxon>Ricciaceae</taxon>
        <taxon>Riccia</taxon>
    </lineage>
</organism>
<dbReference type="GO" id="GO:0006979">
    <property type="term" value="P:response to oxidative stress"/>
    <property type="evidence" value="ECO:0007669"/>
    <property type="project" value="UniProtKB-UniRule"/>
</dbReference>
<dbReference type="InterPro" id="IPR010255">
    <property type="entry name" value="Haem_peroxidase_sf"/>
</dbReference>
<dbReference type="PROSITE" id="PS00436">
    <property type="entry name" value="PEROXIDASE_2"/>
    <property type="match status" value="1"/>
</dbReference>
<dbReference type="InterPro" id="IPR000823">
    <property type="entry name" value="Peroxidase_pln"/>
</dbReference>
<feature type="binding site" evidence="14">
    <location>
        <position position="216"/>
    </location>
    <ligand>
        <name>substrate</name>
    </ligand>
</feature>
<evidence type="ECO:0000256" key="18">
    <source>
        <dbReference type="RuleBase" id="RU362060"/>
    </source>
</evidence>
<evidence type="ECO:0000256" key="13">
    <source>
        <dbReference type="PIRSR" id="PIRSR600823-1"/>
    </source>
</evidence>
<dbReference type="PROSITE" id="PS00435">
    <property type="entry name" value="PEROXIDASE_1"/>
    <property type="match status" value="1"/>
</dbReference>
<evidence type="ECO:0000256" key="4">
    <source>
        <dbReference type="ARBA" id="ARBA00022559"/>
    </source>
</evidence>
<keyword evidence="18" id="KW-0964">Secreted</keyword>
<keyword evidence="8 18" id="KW-0560">Oxidoreductase</keyword>
<accession>A0ABD1YJ12</accession>
<feature type="binding site" evidence="15">
    <location>
        <position position="121"/>
    </location>
    <ligand>
        <name>Ca(2+)</name>
        <dbReference type="ChEBI" id="CHEBI:29108"/>
        <label>1</label>
    </ligand>
</feature>
<dbReference type="PANTHER" id="PTHR31235">
    <property type="entry name" value="PEROXIDASE 25-RELATED"/>
    <property type="match status" value="1"/>
</dbReference>
<evidence type="ECO:0000256" key="6">
    <source>
        <dbReference type="ARBA" id="ARBA00022723"/>
    </source>
</evidence>
<dbReference type="SUPFAM" id="SSF48113">
    <property type="entry name" value="Heme-dependent peroxidases"/>
    <property type="match status" value="1"/>
</dbReference>
<comment type="function">
    <text evidence="18">Removal of H(2)O(2), oxidation of toxic reductants, biosynthesis and degradation of lignin, suberization, auxin catabolism, response to environmental stresses such as wounding, pathogen attack and oxidative stress.</text>
</comment>
<feature type="binding site" evidence="15">
    <location>
        <position position="130"/>
    </location>
    <ligand>
        <name>Ca(2+)</name>
        <dbReference type="ChEBI" id="CHEBI:29108"/>
        <label>1</label>
    </ligand>
</feature>
<dbReference type="FunFam" id="1.10.420.10:FF:000001">
    <property type="entry name" value="Peroxidase"/>
    <property type="match status" value="1"/>
</dbReference>
<keyword evidence="4 18" id="KW-0575">Peroxidase</keyword>
<evidence type="ECO:0000259" key="19">
    <source>
        <dbReference type="PROSITE" id="PS50873"/>
    </source>
</evidence>
<comment type="subcellular location">
    <subcellularLocation>
        <location evidence="18">Secreted</location>
    </subcellularLocation>
</comment>
<keyword evidence="9 15" id="KW-0408">Iron</keyword>
<evidence type="ECO:0000256" key="5">
    <source>
        <dbReference type="ARBA" id="ARBA00022617"/>
    </source>
</evidence>
<feature type="disulfide bond" evidence="17">
    <location>
        <begin position="174"/>
        <end position="371"/>
    </location>
</feature>
<evidence type="ECO:0000256" key="12">
    <source>
        <dbReference type="ARBA" id="ARBA00023324"/>
    </source>
</evidence>
<keyword evidence="21" id="KW-1185">Reference proteome</keyword>
<evidence type="ECO:0000256" key="11">
    <source>
        <dbReference type="ARBA" id="ARBA00023180"/>
    </source>
</evidence>
<keyword evidence="12 18" id="KW-0376">Hydrogen peroxide</keyword>
<dbReference type="GO" id="GO:0005576">
    <property type="term" value="C:extracellular region"/>
    <property type="evidence" value="ECO:0007669"/>
    <property type="project" value="UniProtKB-SubCell"/>
</dbReference>
<dbReference type="PRINTS" id="PR00461">
    <property type="entry name" value="PLPEROXIDASE"/>
</dbReference>
<dbReference type="AlphaFoldDB" id="A0ABD1YJ12"/>
<feature type="disulfide bond" evidence="17">
    <location>
        <begin position="89"/>
        <end position="168"/>
    </location>
</feature>
<sequence>MTLCLDTCWLNSTSIDKLKIRTVAYAADFGTAHPSSKRSGLDVSIERLLSSVSSSGTSLYSFVPRFTWEVAGAGISDAYPSGGYYSKSCPNAVTIIKKKVTEIVRENKNIAGGLLRLHFHDCFVRGCDASVLLNSPNSDAEKDALPNAGVLRGFDEIDRIKAAVEAECAGVVSCADILALAARDATVLVGAKSWEVNLGRKDGLISKDTEANAKLPNPLGTFDELVQNFGAVGLSQEEMVVLSGGHTIGRSSCRSVEPRLYNFSGVAGSTDPSIDPKFAAELKKKCPKNQQGSILSMDPTKNTFDLLYFKAVLANKGLFESDANLLTSAVGKQLVRKYSKPGSSFLDDFAAGMRKMSNIGWGSEGEVRKVCSAVNH</sequence>
<dbReference type="Gene3D" id="1.10.420.10">
    <property type="entry name" value="Peroxidase, domain 2"/>
    <property type="match status" value="1"/>
</dbReference>
<keyword evidence="10 17" id="KW-1015">Disulfide bond</keyword>
<comment type="cofactor">
    <cofactor evidence="15 18">
        <name>Ca(2+)</name>
        <dbReference type="ChEBI" id="CHEBI:29108"/>
    </cofactor>
    <text evidence="15 18">Binds 2 calcium ions per subunit.</text>
</comment>
<evidence type="ECO:0000313" key="20">
    <source>
        <dbReference type="EMBL" id="KAL2629467.1"/>
    </source>
</evidence>
<feature type="active site" description="Proton acceptor" evidence="13">
    <location>
        <position position="120"/>
    </location>
</feature>
<feature type="binding site" evidence="15">
    <location>
        <position position="141"/>
    </location>
    <ligand>
        <name>Ca(2+)</name>
        <dbReference type="ChEBI" id="CHEBI:29108"/>
        <label>1</label>
    </ligand>
</feature>
<comment type="caution">
    <text evidence="20">The sequence shown here is derived from an EMBL/GenBank/DDBJ whole genome shotgun (WGS) entry which is preliminary data.</text>
</comment>
<evidence type="ECO:0000256" key="10">
    <source>
        <dbReference type="ARBA" id="ARBA00023157"/>
    </source>
</evidence>
<comment type="similarity">
    <text evidence="2">Belongs to the peroxidase family. Ascorbate peroxidase subfamily.</text>
</comment>
<protein>
    <recommendedName>
        <fullName evidence="3 18">Peroxidase</fullName>
        <ecNumber evidence="3 18">1.11.1.7</ecNumber>
    </recommendedName>
</protein>
<proteinExistence type="inferred from homology"/>
<evidence type="ECO:0000256" key="17">
    <source>
        <dbReference type="PIRSR" id="PIRSR600823-5"/>
    </source>
</evidence>
<dbReference type="InterPro" id="IPR019793">
    <property type="entry name" value="Peroxidases_heam-ligand_BS"/>
</dbReference>
<evidence type="ECO:0000256" key="2">
    <source>
        <dbReference type="ARBA" id="ARBA00006873"/>
    </source>
</evidence>
<keyword evidence="7 15" id="KW-0106">Calcium</keyword>
<evidence type="ECO:0000256" key="15">
    <source>
        <dbReference type="PIRSR" id="PIRSR600823-3"/>
    </source>
</evidence>
<feature type="binding site" evidence="15">
    <location>
        <position position="247"/>
    </location>
    <ligand>
        <name>Ca(2+)</name>
        <dbReference type="ChEBI" id="CHEBI:29108"/>
        <label>2</label>
    </ligand>
</feature>
<evidence type="ECO:0000313" key="21">
    <source>
        <dbReference type="Proteomes" id="UP001605036"/>
    </source>
</evidence>
<dbReference type="CDD" id="cd00693">
    <property type="entry name" value="secretory_peroxidase"/>
    <property type="match status" value="1"/>
</dbReference>
<comment type="cofactor">
    <cofactor evidence="15 18">
        <name>heme b</name>
        <dbReference type="ChEBI" id="CHEBI:60344"/>
    </cofactor>
    <text evidence="15 18">Binds 1 heme b (iron(II)-protoporphyrin IX) group per subunit.</text>
</comment>
<keyword evidence="11" id="KW-0325">Glycoprotein</keyword>
<dbReference type="InterPro" id="IPR019794">
    <property type="entry name" value="Peroxidases_AS"/>
</dbReference>
<gene>
    <name evidence="20" type="ORF">R1flu_014153</name>
</gene>
<evidence type="ECO:0000256" key="7">
    <source>
        <dbReference type="ARBA" id="ARBA00022837"/>
    </source>
</evidence>
<dbReference type="GO" id="GO:0020037">
    <property type="term" value="F:heme binding"/>
    <property type="evidence" value="ECO:0007669"/>
    <property type="project" value="UniProtKB-UniRule"/>
</dbReference>
<comment type="similarity">
    <text evidence="18">Belongs to the peroxidase family. Classical plant (class III) peroxidase subfamily.</text>
</comment>
<feature type="disulfide bond" evidence="17">
    <location>
        <begin position="122"/>
        <end position="127"/>
    </location>
</feature>
<dbReference type="InterPro" id="IPR033905">
    <property type="entry name" value="Secretory_peroxidase"/>
</dbReference>
<feature type="binding site" evidence="15">
    <location>
        <position position="126"/>
    </location>
    <ligand>
        <name>Ca(2+)</name>
        <dbReference type="ChEBI" id="CHEBI:29108"/>
        <label>1</label>
    </ligand>
</feature>
<keyword evidence="6 15" id="KW-0479">Metal-binding</keyword>
<dbReference type="EMBL" id="JBHFFA010000004">
    <property type="protein sequence ID" value="KAL2629467.1"/>
    <property type="molecule type" value="Genomic_DNA"/>
</dbReference>
<dbReference type="InterPro" id="IPR002016">
    <property type="entry name" value="Haem_peroxidase"/>
</dbReference>
<feature type="binding site" evidence="15">
    <location>
        <position position="124"/>
    </location>
    <ligand>
        <name>Ca(2+)</name>
        <dbReference type="ChEBI" id="CHEBI:29108"/>
        <label>1</label>
    </ligand>
</feature>
<feature type="domain" description="Plant heme peroxidase family profile" evidence="19">
    <location>
        <begin position="83"/>
        <end position="375"/>
    </location>
</feature>
<dbReference type="Proteomes" id="UP001605036">
    <property type="component" value="Unassembled WGS sequence"/>
</dbReference>
<feature type="binding site" evidence="15">
    <location>
        <position position="305"/>
    </location>
    <ligand>
        <name>Ca(2+)</name>
        <dbReference type="ChEBI" id="CHEBI:29108"/>
        <label>2</label>
    </ligand>
</feature>
<dbReference type="GO" id="GO:0140825">
    <property type="term" value="F:lactoperoxidase activity"/>
    <property type="evidence" value="ECO:0007669"/>
    <property type="project" value="UniProtKB-EC"/>
</dbReference>
<name>A0ABD1YJ12_9MARC</name>
<dbReference type="GO" id="GO:0046872">
    <property type="term" value="F:metal ion binding"/>
    <property type="evidence" value="ECO:0007669"/>
    <property type="project" value="UniProtKB-UniRule"/>
</dbReference>
<evidence type="ECO:0000256" key="9">
    <source>
        <dbReference type="ARBA" id="ARBA00023004"/>
    </source>
</evidence>
<dbReference type="Gene3D" id="1.10.520.10">
    <property type="match status" value="1"/>
</dbReference>
<dbReference type="FunFam" id="1.10.520.10:FF:000001">
    <property type="entry name" value="Peroxidase"/>
    <property type="match status" value="1"/>
</dbReference>
<comment type="catalytic activity">
    <reaction evidence="1 18">
        <text>2 a phenolic donor + H2O2 = 2 a phenolic radical donor + 2 H2O</text>
        <dbReference type="Rhea" id="RHEA:56136"/>
        <dbReference type="ChEBI" id="CHEBI:15377"/>
        <dbReference type="ChEBI" id="CHEBI:16240"/>
        <dbReference type="ChEBI" id="CHEBI:139520"/>
        <dbReference type="ChEBI" id="CHEBI:139521"/>
        <dbReference type="EC" id="1.11.1.7"/>
    </reaction>
</comment>
<dbReference type="PRINTS" id="PR00458">
    <property type="entry name" value="PEROXIDASE"/>
</dbReference>
<feature type="disulfide bond" evidence="17">
    <location>
        <begin position="253"/>
        <end position="286"/>
    </location>
</feature>
<reference evidence="20 21" key="1">
    <citation type="submission" date="2024-09" db="EMBL/GenBank/DDBJ databases">
        <title>Chromosome-scale assembly of Riccia fluitans.</title>
        <authorList>
            <person name="Paukszto L."/>
            <person name="Sawicki J."/>
            <person name="Karawczyk K."/>
            <person name="Piernik-Szablinska J."/>
            <person name="Szczecinska M."/>
            <person name="Mazdziarz M."/>
        </authorList>
    </citation>
    <scope>NUCLEOTIDE SEQUENCE [LARGE SCALE GENOMIC DNA]</scope>
    <source>
        <strain evidence="20">Rf_01</strain>
        <tissue evidence="20">Aerial parts of the thallus</tissue>
    </source>
</reference>
<feature type="binding site" description="axial binding residue" evidence="15">
    <location>
        <position position="246"/>
    </location>
    <ligand>
        <name>heme b</name>
        <dbReference type="ChEBI" id="CHEBI:60344"/>
    </ligand>
    <ligandPart>
        <name>Fe</name>
        <dbReference type="ChEBI" id="CHEBI:18248"/>
    </ligandPart>
</feature>
<evidence type="ECO:0000256" key="14">
    <source>
        <dbReference type="PIRSR" id="PIRSR600823-2"/>
    </source>
</evidence>
<dbReference type="Pfam" id="PF00141">
    <property type="entry name" value="peroxidase"/>
    <property type="match status" value="1"/>
</dbReference>
<dbReference type="EC" id="1.11.1.7" evidence="3 18"/>